<dbReference type="InterPro" id="IPR013229">
    <property type="entry name" value="PEGA"/>
</dbReference>
<dbReference type="Proteomes" id="UP000007587">
    <property type="component" value="Chromosome"/>
</dbReference>
<name>H8MKJ8_CORCM</name>
<feature type="domain" description="Protein kinase" evidence="6">
    <location>
        <begin position="6"/>
        <end position="267"/>
    </location>
</feature>
<evidence type="ECO:0000256" key="2">
    <source>
        <dbReference type="ARBA" id="ARBA00022741"/>
    </source>
</evidence>
<dbReference type="AlphaFoldDB" id="H8MKJ8"/>
<keyword evidence="2" id="KW-0547">Nucleotide-binding</keyword>
<dbReference type="GO" id="GO:0005524">
    <property type="term" value="F:ATP binding"/>
    <property type="evidence" value="ECO:0007669"/>
    <property type="project" value="UniProtKB-KW"/>
</dbReference>
<dbReference type="Pfam" id="PF08308">
    <property type="entry name" value="PEGA"/>
    <property type="match status" value="1"/>
</dbReference>
<keyword evidence="1" id="KW-0808">Transferase</keyword>
<dbReference type="CDD" id="cd14014">
    <property type="entry name" value="STKc_PknB_like"/>
    <property type="match status" value="1"/>
</dbReference>
<protein>
    <submittedName>
        <fullName evidence="7">Putative serine/threonine protein kinase</fullName>
    </submittedName>
</protein>
<keyword evidence="3 7" id="KW-0418">Kinase</keyword>
<dbReference type="InterPro" id="IPR000719">
    <property type="entry name" value="Prot_kinase_dom"/>
</dbReference>
<reference evidence="8" key="2">
    <citation type="submission" date="2012-03" db="EMBL/GenBank/DDBJ databases">
        <title>Genome sequence of the fruiting myxobacterium Corallococcus coralloides DSM 2259.</title>
        <authorList>
            <person name="Huntley S."/>
            <person name="Zhang Y."/>
            <person name="Treuner-Lange A."/>
            <person name="Sensen C.W."/>
            <person name="Sogaard-Andersen L."/>
        </authorList>
    </citation>
    <scope>NUCLEOTIDE SEQUENCE [LARGE SCALE GENOMIC DNA]</scope>
    <source>
        <strain evidence="8">ATCC 25202 / DSM 2259 / NBRC 100086 / M2</strain>
    </source>
</reference>
<dbReference type="GO" id="GO:0004674">
    <property type="term" value="F:protein serine/threonine kinase activity"/>
    <property type="evidence" value="ECO:0007669"/>
    <property type="project" value="UniProtKB-KW"/>
</dbReference>
<dbReference type="PANTHER" id="PTHR43289">
    <property type="entry name" value="MITOGEN-ACTIVATED PROTEIN KINASE KINASE KINASE 20-RELATED"/>
    <property type="match status" value="1"/>
</dbReference>
<dbReference type="InParanoid" id="H8MKJ8"/>
<dbReference type="eggNOG" id="COG0515">
    <property type="taxonomic scope" value="Bacteria"/>
</dbReference>
<dbReference type="InterPro" id="IPR011009">
    <property type="entry name" value="Kinase-like_dom_sf"/>
</dbReference>
<dbReference type="STRING" id="1144275.COCOR_03462"/>
<evidence type="ECO:0000256" key="3">
    <source>
        <dbReference type="ARBA" id="ARBA00022777"/>
    </source>
</evidence>
<dbReference type="Gene3D" id="1.10.510.10">
    <property type="entry name" value="Transferase(Phosphotransferase) domain 1"/>
    <property type="match status" value="1"/>
</dbReference>
<evidence type="ECO:0000259" key="6">
    <source>
        <dbReference type="PROSITE" id="PS50011"/>
    </source>
</evidence>
<proteinExistence type="predicted"/>
<dbReference type="RefSeq" id="WP_014396276.1">
    <property type="nucleotide sequence ID" value="NC_017030.1"/>
</dbReference>
<reference evidence="7 8" key="1">
    <citation type="journal article" date="2012" name="J. Bacteriol.">
        <title>Complete Genome Sequence of the Fruiting Myxobacterium Corallococcus coralloides DSM 2259.</title>
        <authorList>
            <person name="Huntley S."/>
            <person name="Zhang Y."/>
            <person name="Treuner-Lange A."/>
            <person name="Kneip S."/>
            <person name="Sensen C.W."/>
            <person name="Sogaard-Andersen L."/>
        </authorList>
    </citation>
    <scope>NUCLEOTIDE SEQUENCE [LARGE SCALE GENOMIC DNA]</scope>
    <source>
        <strain evidence="8">ATCC 25202 / DSM 2259 / NBRC 100086 / M2</strain>
    </source>
</reference>
<dbReference type="SUPFAM" id="SSF56112">
    <property type="entry name" value="Protein kinase-like (PK-like)"/>
    <property type="match status" value="1"/>
</dbReference>
<organism evidence="7 8">
    <name type="scientific">Corallococcus coralloides (strain ATCC 25202 / DSM 2259 / NBRC 100086 / M2)</name>
    <name type="common">Myxococcus coralloides</name>
    <dbReference type="NCBI Taxonomy" id="1144275"/>
    <lineage>
        <taxon>Bacteria</taxon>
        <taxon>Pseudomonadati</taxon>
        <taxon>Myxococcota</taxon>
        <taxon>Myxococcia</taxon>
        <taxon>Myxococcales</taxon>
        <taxon>Cystobacterineae</taxon>
        <taxon>Myxococcaceae</taxon>
        <taxon>Corallococcus</taxon>
    </lineage>
</organism>
<dbReference type="PANTHER" id="PTHR43289:SF6">
    <property type="entry name" value="SERINE_THREONINE-PROTEIN KINASE NEKL-3"/>
    <property type="match status" value="1"/>
</dbReference>
<dbReference type="Pfam" id="PF00069">
    <property type="entry name" value="Pkinase"/>
    <property type="match status" value="1"/>
</dbReference>
<evidence type="ECO:0000256" key="4">
    <source>
        <dbReference type="ARBA" id="ARBA00022840"/>
    </source>
</evidence>
<evidence type="ECO:0000256" key="1">
    <source>
        <dbReference type="ARBA" id="ARBA00022679"/>
    </source>
</evidence>
<accession>H8MKJ8</accession>
<dbReference type="EMBL" id="CP003389">
    <property type="protein sequence ID" value="AFE09332.1"/>
    <property type="molecule type" value="Genomic_DNA"/>
</dbReference>
<evidence type="ECO:0000313" key="7">
    <source>
        <dbReference type="EMBL" id="AFE09332.1"/>
    </source>
</evidence>
<evidence type="ECO:0000256" key="5">
    <source>
        <dbReference type="SAM" id="MobiDB-lite"/>
    </source>
</evidence>
<dbReference type="KEGG" id="ccx:COCOR_03462"/>
<feature type="compositionally biased region" description="Low complexity" evidence="5">
    <location>
        <begin position="352"/>
        <end position="441"/>
    </location>
</feature>
<dbReference type="PROSITE" id="PS50011">
    <property type="entry name" value="PROTEIN_KINASE_DOM"/>
    <property type="match status" value="1"/>
</dbReference>
<sequence>MSSPRYQSLGPLLAGEGSRAFLGLSLEEGATPRPVVLIWAPPEIAQNPELVARLERETNRAIVFEHPNILRVHGLEKLDGGLARVTEFADGEPLRRVLEANPRMSPAFAALVVADAAMGLHYAHVAGNDDGSPLVHGDIRPETLMVSFSGYTKVTGYGALSVAPRERGGKRVKNRRAYTSPEQLLGGREAVNVQSDVFLLGLTLHECLTGKMPFKESADPDKAVLNRALPPMPADVPLKLDAVVRRATTKRALERYPSALAFREALVDAIGKLPTHEEFAEHLAKLFPPESDARAARRATIEKGIAEALAKAGMPAPQIAELIANGAGLAEPVKSKVPEFSSAESPKPAPVQPVVAAPQAPASTPAPATQASTPVQAASSAAAHGSQASTPAQSTSSAPVAASAQPSVASPPSAVTAHAGATAQTVTPSPAPTASTETRPTGPIFGGAASPAAQTVAAQKPSRSWVPYVVGGLVLTLGAGAVIVQRQLQGTMTVETFDAGLPIVVAEPFDAGIEDAGVDAGVDAGPTMGILDLTVEPRVEVTLNNALLGRTPLSASLPPGKHLLTFTNGALGISVSRTVTVAPTGRSAYQFFLNKAFINVRGPAGANVSVDGKPVGTVPVEELDVFEGYHRLNVTVGPSHWQKTFTIEPGQRVNFDVDFQEPQEAAEE</sequence>
<dbReference type="OrthoDB" id="5490751at2"/>
<evidence type="ECO:0000313" key="8">
    <source>
        <dbReference type="Proteomes" id="UP000007587"/>
    </source>
</evidence>
<dbReference type="eggNOG" id="COG3170">
    <property type="taxonomic scope" value="Bacteria"/>
</dbReference>
<dbReference type="HOGENOM" id="CLU_410900_0_0_7"/>
<gene>
    <name evidence="7" type="primary">masK15</name>
    <name evidence="7" type="ordered locus">COCOR_03462</name>
</gene>
<keyword evidence="7" id="KW-0723">Serine/threonine-protein kinase</keyword>
<keyword evidence="8" id="KW-1185">Reference proteome</keyword>
<feature type="region of interest" description="Disordered" evidence="5">
    <location>
        <begin position="338"/>
        <end position="448"/>
    </location>
</feature>
<keyword evidence="4" id="KW-0067">ATP-binding</keyword>